<accession>A0ABP6SVJ0</accession>
<evidence type="ECO:0000256" key="2">
    <source>
        <dbReference type="SAM" id="Phobius"/>
    </source>
</evidence>
<keyword evidence="2" id="KW-1133">Transmembrane helix</keyword>
<feature type="transmembrane region" description="Helical" evidence="2">
    <location>
        <begin position="25"/>
        <end position="44"/>
    </location>
</feature>
<dbReference type="Proteomes" id="UP001501676">
    <property type="component" value="Unassembled WGS sequence"/>
</dbReference>
<dbReference type="RefSeq" id="WP_345727773.1">
    <property type="nucleotide sequence ID" value="NZ_BAAAYN010000012.1"/>
</dbReference>
<name>A0ABP6SVJ0_9ACTN</name>
<sequence length="106" mass="10913">MIVEAQATVIEAANNFGDTREGAGAGPMALAVVALLAIATILLWRNMTARIKRLPASFDRTEDPKTAPDEAESTNKAAKAATETTAARTDAVAADPTGADAGSTER</sequence>
<organism evidence="3 4">
    <name type="scientific">Cryptosporangium minutisporangium</name>
    <dbReference type="NCBI Taxonomy" id="113569"/>
    <lineage>
        <taxon>Bacteria</taxon>
        <taxon>Bacillati</taxon>
        <taxon>Actinomycetota</taxon>
        <taxon>Actinomycetes</taxon>
        <taxon>Cryptosporangiales</taxon>
        <taxon>Cryptosporangiaceae</taxon>
        <taxon>Cryptosporangium</taxon>
    </lineage>
</organism>
<feature type="region of interest" description="Disordered" evidence="1">
    <location>
        <begin position="58"/>
        <end position="106"/>
    </location>
</feature>
<feature type="compositionally biased region" description="Low complexity" evidence="1">
    <location>
        <begin position="74"/>
        <end position="97"/>
    </location>
</feature>
<keyword evidence="2" id="KW-0812">Transmembrane</keyword>
<evidence type="ECO:0000256" key="1">
    <source>
        <dbReference type="SAM" id="MobiDB-lite"/>
    </source>
</evidence>
<evidence type="ECO:0000313" key="3">
    <source>
        <dbReference type="EMBL" id="GAA3385729.1"/>
    </source>
</evidence>
<protein>
    <recommendedName>
        <fullName evidence="5">Secreted protein</fullName>
    </recommendedName>
</protein>
<keyword evidence="2" id="KW-0472">Membrane</keyword>
<dbReference type="EMBL" id="BAAAYN010000012">
    <property type="protein sequence ID" value="GAA3385729.1"/>
    <property type="molecule type" value="Genomic_DNA"/>
</dbReference>
<proteinExistence type="predicted"/>
<comment type="caution">
    <text evidence="3">The sequence shown here is derived from an EMBL/GenBank/DDBJ whole genome shotgun (WGS) entry which is preliminary data.</text>
</comment>
<feature type="compositionally biased region" description="Basic and acidic residues" evidence="1">
    <location>
        <begin position="59"/>
        <end position="68"/>
    </location>
</feature>
<gene>
    <name evidence="3" type="ORF">GCM10020369_20400</name>
</gene>
<evidence type="ECO:0000313" key="4">
    <source>
        <dbReference type="Proteomes" id="UP001501676"/>
    </source>
</evidence>
<evidence type="ECO:0008006" key="5">
    <source>
        <dbReference type="Google" id="ProtNLM"/>
    </source>
</evidence>
<reference evidence="4" key="1">
    <citation type="journal article" date="2019" name="Int. J. Syst. Evol. Microbiol.">
        <title>The Global Catalogue of Microorganisms (GCM) 10K type strain sequencing project: providing services to taxonomists for standard genome sequencing and annotation.</title>
        <authorList>
            <consortium name="The Broad Institute Genomics Platform"/>
            <consortium name="The Broad Institute Genome Sequencing Center for Infectious Disease"/>
            <person name="Wu L."/>
            <person name="Ma J."/>
        </authorList>
    </citation>
    <scope>NUCLEOTIDE SEQUENCE [LARGE SCALE GENOMIC DNA]</scope>
    <source>
        <strain evidence="4">JCM 9458</strain>
    </source>
</reference>
<keyword evidence="4" id="KW-1185">Reference proteome</keyword>